<proteinExistence type="predicted"/>
<dbReference type="Proteomes" id="UP000054217">
    <property type="component" value="Unassembled WGS sequence"/>
</dbReference>
<organism evidence="1 2">
    <name type="scientific">Pisolithus tinctorius Marx 270</name>
    <dbReference type="NCBI Taxonomy" id="870435"/>
    <lineage>
        <taxon>Eukaryota</taxon>
        <taxon>Fungi</taxon>
        <taxon>Dikarya</taxon>
        <taxon>Basidiomycota</taxon>
        <taxon>Agaricomycotina</taxon>
        <taxon>Agaricomycetes</taxon>
        <taxon>Agaricomycetidae</taxon>
        <taxon>Boletales</taxon>
        <taxon>Sclerodermatineae</taxon>
        <taxon>Pisolithaceae</taxon>
        <taxon>Pisolithus</taxon>
    </lineage>
</organism>
<dbReference type="InParanoid" id="A0A0C3JFT6"/>
<dbReference type="OrthoDB" id="2684800at2759"/>
<reference evidence="2" key="2">
    <citation type="submission" date="2015-01" db="EMBL/GenBank/DDBJ databases">
        <title>Evolutionary Origins and Diversification of the Mycorrhizal Mutualists.</title>
        <authorList>
            <consortium name="DOE Joint Genome Institute"/>
            <consortium name="Mycorrhizal Genomics Consortium"/>
            <person name="Kohler A."/>
            <person name="Kuo A."/>
            <person name="Nagy L.G."/>
            <person name="Floudas D."/>
            <person name="Copeland A."/>
            <person name="Barry K.W."/>
            <person name="Cichocki N."/>
            <person name="Veneault-Fourrey C."/>
            <person name="LaButti K."/>
            <person name="Lindquist E.A."/>
            <person name="Lipzen A."/>
            <person name="Lundell T."/>
            <person name="Morin E."/>
            <person name="Murat C."/>
            <person name="Riley R."/>
            <person name="Ohm R."/>
            <person name="Sun H."/>
            <person name="Tunlid A."/>
            <person name="Henrissat B."/>
            <person name="Grigoriev I.V."/>
            <person name="Hibbett D.S."/>
            <person name="Martin F."/>
        </authorList>
    </citation>
    <scope>NUCLEOTIDE SEQUENCE [LARGE SCALE GENOMIC DNA]</scope>
    <source>
        <strain evidence="2">Marx 270</strain>
    </source>
</reference>
<sequence>MDYFSLLLQPQTAKLTTEGNSNAPSEEVTTYSIAEHGIYCLLIFEYCYFLLQNGQAPVNEDVVSLAVNEYKSSGMEATIQQAVKSAVEQHGHDWRVLCQTLLQTILDNRLSHKLVI</sequence>
<gene>
    <name evidence="1" type="ORF">M404DRAFT_245496</name>
</gene>
<dbReference type="AlphaFoldDB" id="A0A0C3JFT6"/>
<dbReference type="EMBL" id="KN832045">
    <property type="protein sequence ID" value="KIN96486.1"/>
    <property type="molecule type" value="Genomic_DNA"/>
</dbReference>
<protein>
    <submittedName>
        <fullName evidence="1">Uncharacterized protein</fullName>
    </submittedName>
</protein>
<keyword evidence="2" id="KW-1185">Reference proteome</keyword>
<reference evidence="1 2" key="1">
    <citation type="submission" date="2014-04" db="EMBL/GenBank/DDBJ databases">
        <authorList>
            <consortium name="DOE Joint Genome Institute"/>
            <person name="Kuo A."/>
            <person name="Kohler A."/>
            <person name="Costa M.D."/>
            <person name="Nagy L.G."/>
            <person name="Floudas D."/>
            <person name="Copeland A."/>
            <person name="Barry K.W."/>
            <person name="Cichocki N."/>
            <person name="Veneault-Fourrey C."/>
            <person name="LaButti K."/>
            <person name="Lindquist E.A."/>
            <person name="Lipzen A."/>
            <person name="Lundell T."/>
            <person name="Morin E."/>
            <person name="Murat C."/>
            <person name="Sun H."/>
            <person name="Tunlid A."/>
            <person name="Henrissat B."/>
            <person name="Grigoriev I.V."/>
            <person name="Hibbett D.S."/>
            <person name="Martin F."/>
            <person name="Nordberg H.P."/>
            <person name="Cantor M.N."/>
            <person name="Hua S.X."/>
        </authorList>
    </citation>
    <scope>NUCLEOTIDE SEQUENCE [LARGE SCALE GENOMIC DNA]</scope>
    <source>
        <strain evidence="1 2">Marx 270</strain>
    </source>
</reference>
<evidence type="ECO:0000313" key="1">
    <source>
        <dbReference type="EMBL" id="KIN96486.1"/>
    </source>
</evidence>
<dbReference type="HOGENOM" id="CLU_144955_1_0_1"/>
<name>A0A0C3JFT6_PISTI</name>
<evidence type="ECO:0000313" key="2">
    <source>
        <dbReference type="Proteomes" id="UP000054217"/>
    </source>
</evidence>
<accession>A0A0C3JFT6</accession>